<reference evidence="2" key="1">
    <citation type="journal article" date="2019" name="Sci. Rep.">
        <title>Draft genome of Tanacetum cinerariifolium, the natural source of mosquito coil.</title>
        <authorList>
            <person name="Yamashiro T."/>
            <person name="Shiraishi A."/>
            <person name="Satake H."/>
            <person name="Nakayama K."/>
        </authorList>
    </citation>
    <scope>NUCLEOTIDE SEQUENCE</scope>
</reference>
<sequence>MADLRKQGGTSNDGFQAVQRKDFHGPLGSKKGAVDNEKAMDDTRKKMKALPKKTPRKTAIWSGRKADSLKRNVAFSPEMKVHYFDRDAMDFDDMGQAVEEVEHENAYNDNGLWFSCGY</sequence>
<feature type="compositionally biased region" description="Basic residues" evidence="1">
    <location>
        <begin position="45"/>
        <end position="56"/>
    </location>
</feature>
<feature type="compositionally biased region" description="Basic and acidic residues" evidence="1">
    <location>
        <begin position="32"/>
        <end position="44"/>
    </location>
</feature>
<protein>
    <submittedName>
        <fullName evidence="2">Uncharacterized protein</fullName>
    </submittedName>
</protein>
<proteinExistence type="predicted"/>
<feature type="region of interest" description="Disordered" evidence="1">
    <location>
        <begin position="1"/>
        <end position="59"/>
    </location>
</feature>
<evidence type="ECO:0000313" key="2">
    <source>
        <dbReference type="EMBL" id="GEU85032.1"/>
    </source>
</evidence>
<name>A0A6L2NIR4_TANCI</name>
<gene>
    <name evidence="2" type="ORF">Tci_057010</name>
</gene>
<comment type="caution">
    <text evidence="2">The sequence shown here is derived from an EMBL/GenBank/DDBJ whole genome shotgun (WGS) entry which is preliminary data.</text>
</comment>
<accession>A0A6L2NIR4</accession>
<organism evidence="2">
    <name type="scientific">Tanacetum cinerariifolium</name>
    <name type="common">Dalmatian daisy</name>
    <name type="synonym">Chrysanthemum cinerariifolium</name>
    <dbReference type="NCBI Taxonomy" id="118510"/>
    <lineage>
        <taxon>Eukaryota</taxon>
        <taxon>Viridiplantae</taxon>
        <taxon>Streptophyta</taxon>
        <taxon>Embryophyta</taxon>
        <taxon>Tracheophyta</taxon>
        <taxon>Spermatophyta</taxon>
        <taxon>Magnoliopsida</taxon>
        <taxon>eudicotyledons</taxon>
        <taxon>Gunneridae</taxon>
        <taxon>Pentapetalae</taxon>
        <taxon>asterids</taxon>
        <taxon>campanulids</taxon>
        <taxon>Asterales</taxon>
        <taxon>Asteraceae</taxon>
        <taxon>Asteroideae</taxon>
        <taxon>Anthemideae</taxon>
        <taxon>Anthemidinae</taxon>
        <taxon>Tanacetum</taxon>
    </lineage>
</organism>
<dbReference type="EMBL" id="BKCJ010009022">
    <property type="protein sequence ID" value="GEU85032.1"/>
    <property type="molecule type" value="Genomic_DNA"/>
</dbReference>
<evidence type="ECO:0000256" key="1">
    <source>
        <dbReference type="SAM" id="MobiDB-lite"/>
    </source>
</evidence>
<dbReference type="AlphaFoldDB" id="A0A6L2NIR4"/>